<reference evidence="3 4" key="1">
    <citation type="journal article" date="2019" name="Int. J. Syst. Evol. Microbiol.">
        <title>The Global Catalogue of Microorganisms (GCM) 10K type strain sequencing project: providing services to taxonomists for standard genome sequencing and annotation.</title>
        <authorList>
            <consortium name="The Broad Institute Genomics Platform"/>
            <consortium name="The Broad Institute Genome Sequencing Center for Infectious Disease"/>
            <person name="Wu L."/>
            <person name="Ma J."/>
        </authorList>
    </citation>
    <scope>NUCLEOTIDE SEQUENCE [LARGE SCALE GENOMIC DNA]</scope>
    <source>
        <strain evidence="3 4">JCM 3367</strain>
    </source>
</reference>
<protein>
    <recommendedName>
        <fullName evidence="2">Chemotaxis phosphatase CheX-like domain-containing protein</fullName>
    </recommendedName>
</protein>
<dbReference type="EMBL" id="BAAARY010000003">
    <property type="protein sequence ID" value="GAA2515989.1"/>
    <property type="molecule type" value="Genomic_DNA"/>
</dbReference>
<gene>
    <name evidence="3" type="ORF">GCM10010201_10680</name>
</gene>
<accession>A0ABN3N8P5</accession>
<dbReference type="SUPFAM" id="SSF103039">
    <property type="entry name" value="CheC-like"/>
    <property type="match status" value="1"/>
</dbReference>
<sequence>MSDSPGFVEPNDIDLKEMVDQVWESYLDPDGSAPLLMTGAGPDRFDAQASVSITGSWHGHVVFACSVPAAKLAAATFLAIPPEEVTEDDLADTLGELANIVGGNVKSMLPTGCFVSLPHVLLAPGALSKWPGVVRVCDLVGEWQGEPVSVSMWQEKREG</sequence>
<proteinExistence type="predicted"/>
<dbReference type="Pfam" id="PF13690">
    <property type="entry name" value="CheX"/>
    <property type="match status" value="1"/>
</dbReference>
<dbReference type="RefSeq" id="WP_344169139.1">
    <property type="nucleotide sequence ID" value="NZ_BAAARY010000003.1"/>
</dbReference>
<dbReference type="InterPro" id="IPR028976">
    <property type="entry name" value="CheC-like_sf"/>
</dbReference>
<evidence type="ECO:0000313" key="3">
    <source>
        <dbReference type="EMBL" id="GAA2515989.1"/>
    </source>
</evidence>
<evidence type="ECO:0000259" key="2">
    <source>
        <dbReference type="Pfam" id="PF13690"/>
    </source>
</evidence>
<comment type="caution">
    <text evidence="3">The sequence shown here is derived from an EMBL/GenBank/DDBJ whole genome shotgun (WGS) entry which is preliminary data.</text>
</comment>
<organism evidence="3 4">
    <name type="scientific">Pilimelia columellifera subsp. columellifera</name>
    <dbReference type="NCBI Taxonomy" id="706583"/>
    <lineage>
        <taxon>Bacteria</taxon>
        <taxon>Bacillati</taxon>
        <taxon>Actinomycetota</taxon>
        <taxon>Actinomycetes</taxon>
        <taxon>Micromonosporales</taxon>
        <taxon>Micromonosporaceae</taxon>
        <taxon>Pilimelia</taxon>
    </lineage>
</organism>
<name>A0ABN3N8P5_9ACTN</name>
<dbReference type="Proteomes" id="UP001499978">
    <property type="component" value="Unassembled WGS sequence"/>
</dbReference>
<dbReference type="InterPro" id="IPR028051">
    <property type="entry name" value="CheX-like_dom"/>
</dbReference>
<feature type="domain" description="Chemotaxis phosphatase CheX-like" evidence="2">
    <location>
        <begin position="49"/>
        <end position="125"/>
    </location>
</feature>
<keyword evidence="4" id="KW-1185">Reference proteome</keyword>
<evidence type="ECO:0000256" key="1">
    <source>
        <dbReference type="ARBA" id="ARBA00022500"/>
    </source>
</evidence>
<evidence type="ECO:0000313" key="4">
    <source>
        <dbReference type="Proteomes" id="UP001499978"/>
    </source>
</evidence>
<keyword evidence="1" id="KW-0145">Chemotaxis</keyword>
<dbReference type="Gene3D" id="3.40.1550.10">
    <property type="entry name" value="CheC-like"/>
    <property type="match status" value="1"/>
</dbReference>